<feature type="non-terminal residue" evidence="2">
    <location>
        <position position="1"/>
    </location>
</feature>
<evidence type="ECO:0000256" key="1">
    <source>
        <dbReference type="SAM" id="Phobius"/>
    </source>
</evidence>
<dbReference type="OMA" id="GSEYQNI"/>
<feature type="non-terminal residue" evidence="2">
    <location>
        <position position="322"/>
    </location>
</feature>
<keyword evidence="1" id="KW-1133">Transmembrane helix</keyword>
<dbReference type="PANTHER" id="PTHR35394">
    <property type="entry name" value="DUF3176 DOMAIN-CONTAINING PROTEIN"/>
    <property type="match status" value="1"/>
</dbReference>
<evidence type="ECO:0000313" key="2">
    <source>
        <dbReference type="EMBL" id="RFU28332.1"/>
    </source>
</evidence>
<proteinExistence type="predicted"/>
<organism evidence="2 3">
    <name type="scientific">Scytalidium lignicola</name>
    <name type="common">Hyphomycete</name>
    <dbReference type="NCBI Taxonomy" id="5539"/>
    <lineage>
        <taxon>Eukaryota</taxon>
        <taxon>Fungi</taxon>
        <taxon>Dikarya</taxon>
        <taxon>Ascomycota</taxon>
        <taxon>Pezizomycotina</taxon>
        <taxon>Leotiomycetes</taxon>
        <taxon>Leotiomycetes incertae sedis</taxon>
        <taxon>Scytalidium</taxon>
    </lineage>
</organism>
<feature type="transmembrane region" description="Helical" evidence="1">
    <location>
        <begin position="238"/>
        <end position="260"/>
    </location>
</feature>
<reference evidence="2 3" key="1">
    <citation type="submission" date="2018-05" db="EMBL/GenBank/DDBJ databases">
        <title>Draft genome sequence of Scytalidium lignicola DSM 105466, a ubiquitous saprotrophic fungus.</title>
        <authorList>
            <person name="Buettner E."/>
            <person name="Gebauer A.M."/>
            <person name="Hofrichter M."/>
            <person name="Liers C."/>
            <person name="Kellner H."/>
        </authorList>
    </citation>
    <scope>NUCLEOTIDE SEQUENCE [LARGE SCALE GENOMIC DNA]</scope>
    <source>
        <strain evidence="2 3">DSM 105466</strain>
    </source>
</reference>
<gene>
    <name evidence="2" type="ORF">B7463_g8017</name>
</gene>
<dbReference type="PANTHER" id="PTHR35394:SF5">
    <property type="entry name" value="DUF3176 DOMAIN-CONTAINING PROTEIN"/>
    <property type="match status" value="1"/>
</dbReference>
<keyword evidence="1" id="KW-0472">Membrane</keyword>
<protein>
    <submittedName>
        <fullName evidence="2">Uncharacterized protein</fullName>
    </submittedName>
</protein>
<keyword evidence="1" id="KW-0812">Transmembrane</keyword>
<dbReference type="EMBL" id="NCSJ02000167">
    <property type="protein sequence ID" value="RFU28332.1"/>
    <property type="molecule type" value="Genomic_DNA"/>
</dbReference>
<name>A0A3E2H537_SCYLI</name>
<dbReference type="AlphaFoldDB" id="A0A3E2H537"/>
<sequence>MSKACAHAPHQPNSFTCTYTFPSKNRLSSTYFLDETDSTAQLTRWNSSSIAGGGNLGTEVNGQAILSGFEAIQVFPIAFGTPMPIHAWECSLSLCLKTYATVEITNSAANLSSSTKQPLFAFDTPNTVYGADQQWLNLTTRSKPTESSSNYTIRRADFYNTGNYLSTMFTAAWSDGGGVDSSQAGVPSVGPQLATSSNLSESMAILATSMAEAIRTGPNSTTISGNSYVQKTFIHVSWGWLALPLTLILSSGVMLFLVAYRTRKEGLPAWKNDHLAMLFSRMEGSEYQNISSRAGSKDLENIARDIHVQLSQDGRMLFIQTE</sequence>
<comment type="caution">
    <text evidence="2">The sequence shown here is derived from an EMBL/GenBank/DDBJ whole genome shotgun (WGS) entry which is preliminary data.</text>
</comment>
<evidence type="ECO:0000313" key="3">
    <source>
        <dbReference type="Proteomes" id="UP000258309"/>
    </source>
</evidence>
<dbReference type="STRING" id="5539.A0A3E2H537"/>
<dbReference type="OrthoDB" id="5376804at2759"/>
<dbReference type="Proteomes" id="UP000258309">
    <property type="component" value="Unassembled WGS sequence"/>
</dbReference>
<keyword evidence="3" id="KW-1185">Reference proteome</keyword>
<accession>A0A3E2H537</accession>